<evidence type="ECO:0000313" key="3">
    <source>
        <dbReference type="Proteomes" id="UP000799440"/>
    </source>
</evidence>
<feature type="compositionally biased region" description="Polar residues" evidence="1">
    <location>
        <begin position="171"/>
        <end position="186"/>
    </location>
</feature>
<evidence type="ECO:0000256" key="1">
    <source>
        <dbReference type="SAM" id="MobiDB-lite"/>
    </source>
</evidence>
<dbReference type="Pfam" id="PF14441">
    <property type="entry name" value="OTT_1508_deam"/>
    <property type="match status" value="1"/>
</dbReference>
<dbReference type="OrthoDB" id="4851849at2759"/>
<organism evidence="2 3">
    <name type="scientific">Sporormia fimetaria CBS 119925</name>
    <dbReference type="NCBI Taxonomy" id="1340428"/>
    <lineage>
        <taxon>Eukaryota</taxon>
        <taxon>Fungi</taxon>
        <taxon>Dikarya</taxon>
        <taxon>Ascomycota</taxon>
        <taxon>Pezizomycotina</taxon>
        <taxon>Dothideomycetes</taxon>
        <taxon>Pleosporomycetidae</taxon>
        <taxon>Pleosporales</taxon>
        <taxon>Sporormiaceae</taxon>
        <taxon>Sporormia</taxon>
    </lineage>
</organism>
<protein>
    <submittedName>
        <fullName evidence="2">Uncharacterized protein</fullName>
    </submittedName>
</protein>
<keyword evidence="3" id="KW-1185">Reference proteome</keyword>
<reference evidence="2" key="1">
    <citation type="journal article" date="2020" name="Stud. Mycol.">
        <title>101 Dothideomycetes genomes: a test case for predicting lifestyles and emergence of pathogens.</title>
        <authorList>
            <person name="Haridas S."/>
            <person name="Albert R."/>
            <person name="Binder M."/>
            <person name="Bloem J."/>
            <person name="Labutti K."/>
            <person name="Salamov A."/>
            <person name="Andreopoulos B."/>
            <person name="Baker S."/>
            <person name="Barry K."/>
            <person name="Bills G."/>
            <person name="Bluhm B."/>
            <person name="Cannon C."/>
            <person name="Castanera R."/>
            <person name="Culley D."/>
            <person name="Daum C."/>
            <person name="Ezra D."/>
            <person name="Gonzalez J."/>
            <person name="Henrissat B."/>
            <person name="Kuo A."/>
            <person name="Liang C."/>
            <person name="Lipzen A."/>
            <person name="Lutzoni F."/>
            <person name="Magnuson J."/>
            <person name="Mondo S."/>
            <person name="Nolan M."/>
            <person name="Ohm R."/>
            <person name="Pangilinan J."/>
            <person name="Park H.-J."/>
            <person name="Ramirez L."/>
            <person name="Alfaro M."/>
            <person name="Sun H."/>
            <person name="Tritt A."/>
            <person name="Yoshinaga Y."/>
            <person name="Zwiers L.-H."/>
            <person name="Turgeon B."/>
            <person name="Goodwin S."/>
            <person name="Spatafora J."/>
            <person name="Crous P."/>
            <person name="Grigoriev I."/>
        </authorList>
    </citation>
    <scope>NUCLEOTIDE SEQUENCE</scope>
    <source>
        <strain evidence="2">CBS 119925</strain>
    </source>
</reference>
<accession>A0A6A6V6Y2</accession>
<name>A0A6A6V6Y2_9PLEO</name>
<evidence type="ECO:0000313" key="2">
    <source>
        <dbReference type="EMBL" id="KAF2745459.1"/>
    </source>
</evidence>
<sequence>MANDEADSSQDSPANSQPLIDTSHALRHSGAPPPSFTLLSTSMTRLATRTASSPETSIWRDIPEVVFRSHLVELEKRTNAVPLDAQVFPLPETGSKIAGKYVLPVHVEQQLADDFAFLSAVDEGAQSVAAACIEERASEGRITVRFASLDGVGGEGVVRALEEIGEALTVSSHPQDDSTPCPSRSEAQQRKNDQTTALFTHILHLHTLRLLARLRSQKWSKPKYLSKQHKKPLFRDFANLLHRVQFLYAKREAQNRRVVETLVEALSTIYTNFETTAPSSSDEFDALKELVSASYDFCLDVRIREFVERLERSVSNSTPTSQVASTIKTVRQIEKIGAYLRIAKALVETSRAYPELFRRKPGLEFLTPYQPVPTEIAYEEWAKSCHVHAEVTMVVFYELRAQRTRDEGEGERKEPRVMGTSKYHCYLCYLFLKHQGRFPPVNTHGRLYDQWTIPDLEEYGMEVRERMREVVRKVDAEVVRETVDLGGGEAEVRWRAEPMTSRQNLLLWEEGGGV</sequence>
<dbReference type="EMBL" id="MU006582">
    <property type="protein sequence ID" value="KAF2745459.1"/>
    <property type="molecule type" value="Genomic_DNA"/>
</dbReference>
<gene>
    <name evidence="2" type="ORF">M011DRAFT_447261</name>
</gene>
<feature type="compositionally biased region" description="Polar residues" evidence="1">
    <location>
        <begin position="9"/>
        <end position="20"/>
    </location>
</feature>
<dbReference type="Proteomes" id="UP000799440">
    <property type="component" value="Unassembled WGS sequence"/>
</dbReference>
<feature type="region of interest" description="Disordered" evidence="1">
    <location>
        <begin position="171"/>
        <end position="190"/>
    </location>
</feature>
<dbReference type="InterPro" id="IPR027796">
    <property type="entry name" value="OTT_1508_deam-like"/>
</dbReference>
<proteinExistence type="predicted"/>
<feature type="region of interest" description="Disordered" evidence="1">
    <location>
        <begin position="1"/>
        <end position="34"/>
    </location>
</feature>
<dbReference type="AlphaFoldDB" id="A0A6A6V6Y2"/>